<keyword evidence="1 9" id="KW-0808">Transferase</keyword>
<dbReference type="PROSITE" id="PS00107">
    <property type="entry name" value="PROTEIN_KINASE_ATP"/>
    <property type="match status" value="1"/>
</dbReference>
<evidence type="ECO:0000256" key="4">
    <source>
        <dbReference type="ARBA" id="ARBA00022840"/>
    </source>
</evidence>
<dbReference type="RefSeq" id="WP_378251842.1">
    <property type="nucleotide sequence ID" value="NZ_JBHSIT010000001.1"/>
</dbReference>
<evidence type="ECO:0000256" key="5">
    <source>
        <dbReference type="PROSITE-ProRule" id="PRU10141"/>
    </source>
</evidence>
<feature type="compositionally biased region" description="Pro residues" evidence="6">
    <location>
        <begin position="397"/>
        <end position="411"/>
    </location>
</feature>
<dbReference type="CDD" id="cd14014">
    <property type="entry name" value="STKc_PknB_like"/>
    <property type="match status" value="1"/>
</dbReference>
<gene>
    <name evidence="9" type="ORF">ACFPCY_02215</name>
</gene>
<dbReference type="InterPro" id="IPR000719">
    <property type="entry name" value="Prot_kinase_dom"/>
</dbReference>
<feature type="compositionally biased region" description="Pro residues" evidence="6">
    <location>
        <begin position="295"/>
        <end position="306"/>
    </location>
</feature>
<protein>
    <submittedName>
        <fullName evidence="9">Serine/threonine-protein kinase</fullName>
        <ecNumber evidence="9">2.7.11.1</ecNumber>
    </submittedName>
</protein>
<keyword evidence="7" id="KW-0472">Membrane</keyword>
<dbReference type="GO" id="GO:0004674">
    <property type="term" value="F:protein serine/threonine kinase activity"/>
    <property type="evidence" value="ECO:0007669"/>
    <property type="project" value="UniProtKB-EC"/>
</dbReference>
<dbReference type="Gene3D" id="1.10.510.10">
    <property type="entry name" value="Transferase(Phosphotransferase) domain 1"/>
    <property type="match status" value="1"/>
</dbReference>
<feature type="compositionally biased region" description="Basic and acidic residues" evidence="6">
    <location>
        <begin position="280"/>
        <end position="291"/>
    </location>
</feature>
<keyword evidence="3 9" id="KW-0418">Kinase</keyword>
<feature type="transmembrane region" description="Helical" evidence="7">
    <location>
        <begin position="562"/>
        <end position="584"/>
    </location>
</feature>
<dbReference type="EMBL" id="JBHSIT010000001">
    <property type="protein sequence ID" value="MFC4906123.1"/>
    <property type="molecule type" value="Genomic_DNA"/>
</dbReference>
<dbReference type="PANTHER" id="PTHR43289:SF34">
    <property type="entry name" value="SERINE_THREONINE-PROTEIN KINASE YBDM-RELATED"/>
    <property type="match status" value="1"/>
</dbReference>
<keyword evidence="7" id="KW-1133">Transmembrane helix</keyword>
<sequence length="689" mass="73063">MKGVATSGDSIGQSIGHYRVLETLGEGGMGVVYLGADPEGRDVAIKVLRPSVAGDATARRRLAREVDSMRRVHSPNVAEILDADVTAERPYIVTQYVPGRTLEEVVEEGGPLYGRALQRLAVGLAGALSAIHGAGIIHRDLKPANVMLLDGEPIVIDFGIAQAADATRLTATGMVIGTPGYLAPEIIEGEDAGPPSDVHAWAGTVGYAATGRPPFGSGTFESIFYKIMQGRPDLDGVPDALLPVLRAAMARHPAERPTAVALTQLVRRIHVEATFTDHTRIDDQFSTRPDHGNPLPLPAPPAPVAKPAPGQVRQFAMPAPDPADPETVQDAPSPYEPETLRDSAKPADAVEASNSASTPKPDAETLRDTPPPMPAPAPAPAPVAAQQPKDFIGMLPPAAPPPTPPPAPAPYERPARASYPQAHQGRPPAQPHGQTWPPRDALRRDEPQPPQPPQPYDPYRQPTQQRPDQRPEHDKREQREKGEHQKPYGWYRVLSLLTLGALLAFANIAPLLAVAVTVVGVLVLRAGDKAARGMEGRRTRRGPRAGDAVGAAFRTPLHLPGAVVTTALLSGLSAFAGAILLGVLMFAYPDMTASRAVAYSSMLVIGLLTLAPGSGAPRRQLARVWGALLPRAEVALAGVLVLGIFATVLAVLSQRQPPDTTPVNGMSNNLEHVRGRVEDILHGHIPFMG</sequence>
<proteinExistence type="predicted"/>
<feature type="binding site" evidence="5">
    <location>
        <position position="46"/>
    </location>
    <ligand>
        <name>ATP</name>
        <dbReference type="ChEBI" id="CHEBI:30616"/>
    </ligand>
</feature>
<feature type="compositionally biased region" description="Basic and acidic residues" evidence="6">
    <location>
        <begin position="467"/>
        <end position="484"/>
    </location>
</feature>
<evidence type="ECO:0000256" key="2">
    <source>
        <dbReference type="ARBA" id="ARBA00022741"/>
    </source>
</evidence>
<evidence type="ECO:0000256" key="6">
    <source>
        <dbReference type="SAM" id="MobiDB-lite"/>
    </source>
</evidence>
<dbReference type="PROSITE" id="PS50011">
    <property type="entry name" value="PROTEIN_KINASE_DOM"/>
    <property type="match status" value="1"/>
</dbReference>
<dbReference type="InterPro" id="IPR017441">
    <property type="entry name" value="Protein_kinase_ATP_BS"/>
</dbReference>
<evidence type="ECO:0000259" key="8">
    <source>
        <dbReference type="PROSITE" id="PS50011"/>
    </source>
</evidence>
<feature type="domain" description="Protein kinase" evidence="8">
    <location>
        <begin position="18"/>
        <end position="281"/>
    </location>
</feature>
<dbReference type="PANTHER" id="PTHR43289">
    <property type="entry name" value="MITOGEN-ACTIVATED PROTEIN KINASE KINASE KINASE 20-RELATED"/>
    <property type="match status" value="1"/>
</dbReference>
<feature type="compositionally biased region" description="Low complexity" evidence="6">
    <location>
        <begin position="457"/>
        <end position="466"/>
    </location>
</feature>
<keyword evidence="2 5" id="KW-0547">Nucleotide-binding</keyword>
<name>A0ABV9TPV2_9ACTN</name>
<reference evidence="10" key="1">
    <citation type="journal article" date="2019" name="Int. J. Syst. Evol. Microbiol.">
        <title>The Global Catalogue of Microorganisms (GCM) 10K type strain sequencing project: providing services to taxonomists for standard genome sequencing and annotation.</title>
        <authorList>
            <consortium name="The Broad Institute Genomics Platform"/>
            <consortium name="The Broad Institute Genome Sequencing Center for Infectious Disease"/>
            <person name="Wu L."/>
            <person name="Ma J."/>
        </authorList>
    </citation>
    <scope>NUCLEOTIDE SEQUENCE [LARGE SCALE GENOMIC DNA]</scope>
    <source>
        <strain evidence="10">KLKA75</strain>
    </source>
</reference>
<evidence type="ECO:0000256" key="1">
    <source>
        <dbReference type="ARBA" id="ARBA00022679"/>
    </source>
</evidence>
<keyword evidence="10" id="KW-1185">Reference proteome</keyword>
<comment type="caution">
    <text evidence="9">The sequence shown here is derived from an EMBL/GenBank/DDBJ whole genome shotgun (WGS) entry which is preliminary data.</text>
</comment>
<dbReference type="Pfam" id="PF00069">
    <property type="entry name" value="Pkinase"/>
    <property type="match status" value="1"/>
</dbReference>
<feature type="transmembrane region" description="Helical" evidence="7">
    <location>
        <begin position="496"/>
        <end position="524"/>
    </location>
</feature>
<feature type="region of interest" description="Disordered" evidence="6">
    <location>
        <begin position="280"/>
        <end position="484"/>
    </location>
</feature>
<feature type="transmembrane region" description="Helical" evidence="7">
    <location>
        <begin position="634"/>
        <end position="652"/>
    </location>
</feature>
<dbReference type="Proteomes" id="UP001595872">
    <property type="component" value="Unassembled WGS sequence"/>
</dbReference>
<organism evidence="9 10">
    <name type="scientific">Actinomadura gamaensis</name>
    <dbReference type="NCBI Taxonomy" id="1763541"/>
    <lineage>
        <taxon>Bacteria</taxon>
        <taxon>Bacillati</taxon>
        <taxon>Actinomycetota</taxon>
        <taxon>Actinomycetes</taxon>
        <taxon>Streptosporangiales</taxon>
        <taxon>Thermomonosporaceae</taxon>
        <taxon>Actinomadura</taxon>
    </lineage>
</organism>
<dbReference type="PROSITE" id="PS00108">
    <property type="entry name" value="PROTEIN_KINASE_ST"/>
    <property type="match status" value="1"/>
</dbReference>
<evidence type="ECO:0000256" key="3">
    <source>
        <dbReference type="ARBA" id="ARBA00022777"/>
    </source>
</evidence>
<keyword evidence="4 5" id="KW-0067">ATP-binding</keyword>
<dbReference type="Gene3D" id="3.30.200.20">
    <property type="entry name" value="Phosphorylase Kinase, domain 1"/>
    <property type="match status" value="1"/>
</dbReference>
<accession>A0ABV9TPV2</accession>
<feature type="transmembrane region" description="Helical" evidence="7">
    <location>
        <begin position="596"/>
        <end position="614"/>
    </location>
</feature>
<dbReference type="SUPFAM" id="SSF56112">
    <property type="entry name" value="Protein kinase-like (PK-like)"/>
    <property type="match status" value="1"/>
</dbReference>
<dbReference type="InterPro" id="IPR008271">
    <property type="entry name" value="Ser/Thr_kinase_AS"/>
</dbReference>
<evidence type="ECO:0000313" key="10">
    <source>
        <dbReference type="Proteomes" id="UP001595872"/>
    </source>
</evidence>
<dbReference type="SMART" id="SM00220">
    <property type="entry name" value="S_TKc"/>
    <property type="match status" value="1"/>
</dbReference>
<evidence type="ECO:0000313" key="9">
    <source>
        <dbReference type="EMBL" id="MFC4906123.1"/>
    </source>
</evidence>
<dbReference type="InterPro" id="IPR011009">
    <property type="entry name" value="Kinase-like_dom_sf"/>
</dbReference>
<feature type="compositionally biased region" description="Pro residues" evidence="6">
    <location>
        <begin position="369"/>
        <end position="381"/>
    </location>
</feature>
<evidence type="ECO:0000256" key="7">
    <source>
        <dbReference type="SAM" id="Phobius"/>
    </source>
</evidence>
<keyword evidence="7" id="KW-0812">Transmembrane</keyword>
<dbReference type="EC" id="2.7.11.1" evidence="9"/>